<feature type="compositionally biased region" description="Basic residues" evidence="1">
    <location>
        <begin position="10"/>
        <end position="20"/>
    </location>
</feature>
<feature type="region of interest" description="Disordered" evidence="1">
    <location>
        <begin position="1"/>
        <end position="26"/>
    </location>
</feature>
<dbReference type="RefSeq" id="WP_150714787.1">
    <property type="nucleotide sequence ID" value="NZ_CABVGY010000003.1"/>
</dbReference>
<evidence type="ECO:0000313" key="2">
    <source>
        <dbReference type="EMBL" id="VVM47537.1"/>
    </source>
</evidence>
<proteinExistence type="predicted"/>
<reference evidence="2 3" key="1">
    <citation type="submission" date="2019-09" db="EMBL/GenBank/DDBJ databases">
        <authorList>
            <person name="Chandra G."/>
            <person name="Truman W A."/>
        </authorList>
    </citation>
    <scope>NUCLEOTIDE SEQUENCE [LARGE SCALE GENOMIC DNA]</scope>
    <source>
        <strain evidence="2">PS659</strain>
    </source>
</reference>
<evidence type="ECO:0000256" key="1">
    <source>
        <dbReference type="SAM" id="MobiDB-lite"/>
    </source>
</evidence>
<accession>A0A5E6PXA6</accession>
<evidence type="ECO:0008006" key="4">
    <source>
        <dbReference type="Google" id="ProtNLM"/>
    </source>
</evidence>
<evidence type="ECO:0000313" key="3">
    <source>
        <dbReference type="Proteomes" id="UP000326729"/>
    </source>
</evidence>
<name>A0A5E6PXA6_PSEFL</name>
<gene>
    <name evidence="2" type="ORF">PS659_00621</name>
</gene>
<dbReference type="OrthoDB" id="9052589at2"/>
<sequence>MTLKNPMGKKPVKAKGKSKKARPEALKRDNFLASTVHRLRDMAGNVCSFPGCHVHTHGSKALRDGPFSVGVACHIKAAAPGGPRYDLIQSQAERKDVSNGIWMCQTHSKLVDADDSPYPVETLHEWKHLAEIRANEMVNKRAFTESELKDAAHNESVALLDRWVNRTGNPIESPINEIMEGYEAGLESLDPRFKVQVNRDGQQINHIITPTSKDASFRVLINDIENLEGYLSAEKALFEEGRELVVPSSNFELAGSKLFEAINRKFDTNRVGSISLSGVKKPIKTNLYACDLGGHEYLIDSFISSYSSGAVRTVINGACLSDFLVFRVAIEGDKSLTKLDMSFNLAAWQGLNVLALPLFSRLERSLSYLEKGHFIVEFEIENDLSRFDSSQSSDIKEFVDEFVWIVAALSKARKIAEKCESAIILDDINIDEGTQNFLNKYSRLLSGPVKSKRTPSMLCRGHFKFYDGLTIDNLNPKGKVNRIIVNEVNGCECNVFGQVIKAPRMSTSYTNLESLVFCDLKNREDTMLEVNTTEETLIECNLLEDDHWEVLSSFPIL</sequence>
<organism evidence="2 3">
    <name type="scientific">Pseudomonas fluorescens</name>
    <dbReference type="NCBI Taxonomy" id="294"/>
    <lineage>
        <taxon>Bacteria</taxon>
        <taxon>Pseudomonadati</taxon>
        <taxon>Pseudomonadota</taxon>
        <taxon>Gammaproteobacteria</taxon>
        <taxon>Pseudomonadales</taxon>
        <taxon>Pseudomonadaceae</taxon>
        <taxon>Pseudomonas</taxon>
    </lineage>
</organism>
<dbReference type="EMBL" id="CABVGY010000003">
    <property type="protein sequence ID" value="VVM47537.1"/>
    <property type="molecule type" value="Genomic_DNA"/>
</dbReference>
<dbReference type="Proteomes" id="UP000326729">
    <property type="component" value="Unassembled WGS sequence"/>
</dbReference>
<dbReference type="AlphaFoldDB" id="A0A5E6PXA6"/>
<protein>
    <recommendedName>
        <fullName evidence="4">HNH endonuclease</fullName>
    </recommendedName>
</protein>